<proteinExistence type="predicted"/>
<protein>
    <submittedName>
        <fullName evidence="2">Uncharacterized protein</fullName>
    </submittedName>
</protein>
<accession>A0A8S9QIA3</accession>
<sequence length="123" mass="13826">MQVLGACRGDESLKPVTEAEQDEGNVPGVPPGKDMITQGDDAEPSDKSLLVPNYGDNFRNDHTNFIKKAHIFLDEDVEWCGVYYVQHLARCGVVYVFSMFCEHIRKIGFMRWSDGGCLIELRG</sequence>
<dbReference type="EMBL" id="QGKX02001290">
    <property type="protein sequence ID" value="KAF3541586.1"/>
    <property type="molecule type" value="Genomic_DNA"/>
</dbReference>
<reference evidence="2" key="1">
    <citation type="submission" date="2019-12" db="EMBL/GenBank/DDBJ databases">
        <title>Genome sequencing and annotation of Brassica cretica.</title>
        <authorList>
            <person name="Studholme D.J."/>
            <person name="Sarris P."/>
        </authorList>
    </citation>
    <scope>NUCLEOTIDE SEQUENCE</scope>
    <source>
        <strain evidence="2">PFS-109/04</strain>
        <tissue evidence="2">Leaf</tissue>
    </source>
</reference>
<name>A0A8S9QIA3_BRACR</name>
<gene>
    <name evidence="2" type="ORF">F2Q69_00025061</name>
</gene>
<comment type="caution">
    <text evidence="2">The sequence shown here is derived from an EMBL/GenBank/DDBJ whole genome shotgun (WGS) entry which is preliminary data.</text>
</comment>
<evidence type="ECO:0000313" key="2">
    <source>
        <dbReference type="EMBL" id="KAF3541586.1"/>
    </source>
</evidence>
<dbReference type="AlphaFoldDB" id="A0A8S9QIA3"/>
<organism evidence="2 3">
    <name type="scientific">Brassica cretica</name>
    <name type="common">Mustard</name>
    <dbReference type="NCBI Taxonomy" id="69181"/>
    <lineage>
        <taxon>Eukaryota</taxon>
        <taxon>Viridiplantae</taxon>
        <taxon>Streptophyta</taxon>
        <taxon>Embryophyta</taxon>
        <taxon>Tracheophyta</taxon>
        <taxon>Spermatophyta</taxon>
        <taxon>Magnoliopsida</taxon>
        <taxon>eudicotyledons</taxon>
        <taxon>Gunneridae</taxon>
        <taxon>Pentapetalae</taxon>
        <taxon>rosids</taxon>
        <taxon>malvids</taxon>
        <taxon>Brassicales</taxon>
        <taxon>Brassicaceae</taxon>
        <taxon>Brassiceae</taxon>
        <taxon>Brassica</taxon>
    </lineage>
</organism>
<evidence type="ECO:0000256" key="1">
    <source>
        <dbReference type="SAM" id="MobiDB-lite"/>
    </source>
</evidence>
<dbReference type="Proteomes" id="UP000712600">
    <property type="component" value="Unassembled WGS sequence"/>
</dbReference>
<feature type="region of interest" description="Disordered" evidence="1">
    <location>
        <begin position="1"/>
        <end position="44"/>
    </location>
</feature>
<evidence type="ECO:0000313" key="3">
    <source>
        <dbReference type="Proteomes" id="UP000712600"/>
    </source>
</evidence>